<dbReference type="Gene3D" id="3.20.20.80">
    <property type="entry name" value="Glycosidases"/>
    <property type="match status" value="1"/>
</dbReference>
<dbReference type="Pfam" id="PF07983">
    <property type="entry name" value="X8"/>
    <property type="match status" value="1"/>
</dbReference>
<accession>A0A843TK87</accession>
<keyword evidence="1" id="KW-0732">Signal</keyword>
<dbReference type="PANTHER" id="PTHR31044">
    <property type="entry name" value="BETA-1,3 GLUCANASE"/>
    <property type="match status" value="1"/>
</dbReference>
<evidence type="ECO:0000256" key="1">
    <source>
        <dbReference type="ARBA" id="ARBA00022729"/>
    </source>
</evidence>
<dbReference type="Proteomes" id="UP000652761">
    <property type="component" value="Unassembled WGS sequence"/>
</dbReference>
<dbReference type="AlphaFoldDB" id="A0A843TK87"/>
<dbReference type="EMBL" id="NMUH01000144">
    <property type="protein sequence ID" value="MQL72832.1"/>
    <property type="molecule type" value="Genomic_DNA"/>
</dbReference>
<dbReference type="InterPro" id="IPR012946">
    <property type="entry name" value="X8"/>
</dbReference>
<gene>
    <name evidence="3" type="ORF">Taro_005175</name>
</gene>
<proteinExistence type="predicted"/>
<name>A0A843TK87_COLES</name>
<evidence type="ECO:0000313" key="4">
    <source>
        <dbReference type="Proteomes" id="UP000652761"/>
    </source>
</evidence>
<comment type="caution">
    <text evidence="3">The sequence shown here is derived from an EMBL/GenBank/DDBJ whole genome shotgun (WGS) entry which is preliminary data.</text>
</comment>
<evidence type="ECO:0000259" key="2">
    <source>
        <dbReference type="Pfam" id="PF07983"/>
    </source>
</evidence>
<dbReference type="PANTHER" id="PTHR31044:SF52">
    <property type="entry name" value="OS01G0631500 PROTEIN"/>
    <property type="match status" value="1"/>
</dbReference>
<protein>
    <recommendedName>
        <fullName evidence="2">X8 domain-containing protein</fullName>
    </recommendedName>
</protein>
<sequence>MEMPLHPTANMIVYIFSLFNENLKPKLESSFGLFYLDERKVYDLHVKPTKGDSWCVADPAIHPRVGCYDANMVEAHASYTMNSYYQRGKAMTSALVISGASVGSAAEDENGILALDWACEQGGADYSPIQPRTTCYEPNIEEAHASYTINIYYQQ</sequence>
<dbReference type="OrthoDB" id="77201at2759"/>
<keyword evidence="4" id="KW-1185">Reference proteome</keyword>
<evidence type="ECO:0000313" key="3">
    <source>
        <dbReference type="EMBL" id="MQL72832.1"/>
    </source>
</evidence>
<organism evidence="3 4">
    <name type="scientific">Colocasia esculenta</name>
    <name type="common">Wild taro</name>
    <name type="synonym">Arum esculentum</name>
    <dbReference type="NCBI Taxonomy" id="4460"/>
    <lineage>
        <taxon>Eukaryota</taxon>
        <taxon>Viridiplantae</taxon>
        <taxon>Streptophyta</taxon>
        <taxon>Embryophyta</taxon>
        <taxon>Tracheophyta</taxon>
        <taxon>Spermatophyta</taxon>
        <taxon>Magnoliopsida</taxon>
        <taxon>Liliopsida</taxon>
        <taxon>Araceae</taxon>
        <taxon>Aroideae</taxon>
        <taxon>Colocasieae</taxon>
        <taxon>Colocasia</taxon>
    </lineage>
</organism>
<reference evidence="3" key="1">
    <citation type="submission" date="2017-07" db="EMBL/GenBank/DDBJ databases">
        <title>Taro Niue Genome Assembly and Annotation.</title>
        <authorList>
            <person name="Atibalentja N."/>
            <person name="Keating K."/>
            <person name="Fields C.J."/>
        </authorList>
    </citation>
    <scope>NUCLEOTIDE SEQUENCE</scope>
    <source>
        <strain evidence="3">Niue_2</strain>
        <tissue evidence="3">Leaf</tissue>
    </source>
</reference>
<dbReference type="GO" id="GO:0009506">
    <property type="term" value="C:plasmodesma"/>
    <property type="evidence" value="ECO:0007669"/>
    <property type="project" value="UniProtKB-ARBA"/>
</dbReference>
<feature type="domain" description="X8" evidence="2">
    <location>
        <begin position="112"/>
        <end position="155"/>
    </location>
</feature>
<dbReference type="InterPro" id="IPR044788">
    <property type="entry name" value="X8_dom_prot"/>
</dbReference>